<sequence>MSLWHRVGVGRRRLALGVAAVLLAGCASTDAGLGYYWQSVTGHWQLMRSARPVADWLADEHTPPALRQKLATARDIRRFAVTQLALPDNRSYTRYADLGRRAAVFNVVAAPALSLQLWQWCFPVAGCVGYRGYYDEAAAQAFAASLPADMDVAVYPVQAYSTLGWLDWFGGDPLLNTFIGYPDGELARLVFHELAHQVVYVAGDMAFNESFATAVERLGGERWLSREASPATRAAYEQFDRRRQAFRALTLHTLEQLAAVYAHSALSESGQRARKADVMAEFRRRYGALKAAWGGYAGYDAWVAQANNALFGAQAAYDQWVPAFEALFAREGSDFARFYAAAKALAAEPAAQRQAALQALMPALSAEQPDRDGAAPR</sequence>
<evidence type="ECO:0000313" key="1">
    <source>
        <dbReference type="EMBL" id="GLS14391.1"/>
    </source>
</evidence>
<dbReference type="InterPro" id="IPR014553">
    <property type="entry name" value="Aminopept"/>
</dbReference>
<keyword evidence="2" id="KW-1185">Reference proteome</keyword>
<dbReference type="PROSITE" id="PS51257">
    <property type="entry name" value="PROKAR_LIPOPROTEIN"/>
    <property type="match status" value="1"/>
</dbReference>
<gene>
    <name evidence="1" type="ORF">GCM10007935_18220</name>
</gene>
<accession>A0ABQ6C7V1</accession>
<evidence type="ECO:0000313" key="2">
    <source>
        <dbReference type="Proteomes" id="UP001156903"/>
    </source>
</evidence>
<protein>
    <recommendedName>
        <fullName evidence="3">Aminopeptidase</fullName>
    </recommendedName>
</protein>
<dbReference type="RefSeq" id="WP_370465246.1">
    <property type="nucleotide sequence ID" value="NZ_BSPB01000011.1"/>
</dbReference>
<organism evidence="1 2">
    <name type="scientific">Hydrogenophaga electricum</name>
    <dbReference type="NCBI Taxonomy" id="1230953"/>
    <lineage>
        <taxon>Bacteria</taxon>
        <taxon>Pseudomonadati</taxon>
        <taxon>Pseudomonadota</taxon>
        <taxon>Betaproteobacteria</taxon>
        <taxon>Burkholderiales</taxon>
        <taxon>Comamonadaceae</taxon>
        <taxon>Hydrogenophaga</taxon>
    </lineage>
</organism>
<dbReference type="Pfam" id="PF10023">
    <property type="entry name" value="Aminopep"/>
    <property type="match status" value="1"/>
</dbReference>
<reference evidence="2" key="1">
    <citation type="journal article" date="2019" name="Int. J. Syst. Evol. Microbiol.">
        <title>The Global Catalogue of Microorganisms (GCM) 10K type strain sequencing project: providing services to taxonomists for standard genome sequencing and annotation.</title>
        <authorList>
            <consortium name="The Broad Institute Genomics Platform"/>
            <consortium name="The Broad Institute Genome Sequencing Center for Infectious Disease"/>
            <person name="Wu L."/>
            <person name="Ma J."/>
        </authorList>
    </citation>
    <scope>NUCLEOTIDE SEQUENCE [LARGE SCALE GENOMIC DNA]</scope>
    <source>
        <strain evidence="2">NBRC 109341</strain>
    </source>
</reference>
<name>A0ABQ6C7V1_9BURK</name>
<comment type="caution">
    <text evidence="1">The sequence shown here is derived from an EMBL/GenBank/DDBJ whole genome shotgun (WGS) entry which is preliminary data.</text>
</comment>
<proteinExistence type="predicted"/>
<evidence type="ECO:0008006" key="3">
    <source>
        <dbReference type="Google" id="ProtNLM"/>
    </source>
</evidence>
<dbReference type="PIRSF" id="PIRSF029285">
    <property type="entry name" value="Aminopept"/>
    <property type="match status" value="1"/>
</dbReference>
<dbReference type="Proteomes" id="UP001156903">
    <property type="component" value="Unassembled WGS sequence"/>
</dbReference>
<dbReference type="EMBL" id="BSPB01000011">
    <property type="protein sequence ID" value="GLS14391.1"/>
    <property type="molecule type" value="Genomic_DNA"/>
</dbReference>